<evidence type="ECO:0000256" key="3">
    <source>
        <dbReference type="ARBA" id="ARBA00022452"/>
    </source>
</evidence>
<evidence type="ECO:0000256" key="6">
    <source>
        <dbReference type="ARBA" id="ARBA00023114"/>
    </source>
</evidence>
<feature type="region of interest" description="Disordered" evidence="10">
    <location>
        <begin position="385"/>
        <end position="413"/>
    </location>
</feature>
<dbReference type="PANTHER" id="PTHR30329:SF21">
    <property type="entry name" value="LIPOPROTEIN YIAD-RELATED"/>
    <property type="match status" value="1"/>
</dbReference>
<evidence type="ECO:0000256" key="11">
    <source>
        <dbReference type="SAM" id="SignalP"/>
    </source>
</evidence>
<keyword evidence="3" id="KW-1134">Transmembrane beta strand</keyword>
<evidence type="ECO:0000259" key="12">
    <source>
        <dbReference type="PROSITE" id="PS51123"/>
    </source>
</evidence>
<dbReference type="SUPFAM" id="SSF56925">
    <property type="entry name" value="OMPA-like"/>
    <property type="match status" value="1"/>
</dbReference>
<dbReference type="GO" id="GO:0046930">
    <property type="term" value="C:pore complex"/>
    <property type="evidence" value="ECO:0007669"/>
    <property type="project" value="UniProtKB-KW"/>
</dbReference>
<comment type="subcellular location">
    <subcellularLocation>
        <location evidence="1">Cell outer membrane</location>
        <topology evidence="1">Multi-pass membrane protein</topology>
    </subcellularLocation>
</comment>
<protein>
    <recommendedName>
        <fullName evidence="12">OmpA-like domain-containing protein</fullName>
    </recommendedName>
</protein>
<accession>A0A854C0U8</accession>
<dbReference type="Gene3D" id="2.40.160.20">
    <property type="match status" value="1"/>
</dbReference>
<dbReference type="PROSITE" id="PS51123">
    <property type="entry name" value="OMPA_2"/>
    <property type="match status" value="1"/>
</dbReference>
<evidence type="ECO:0000256" key="4">
    <source>
        <dbReference type="ARBA" id="ARBA00022692"/>
    </source>
</evidence>
<dbReference type="InterPro" id="IPR036737">
    <property type="entry name" value="OmpA-like_sf"/>
</dbReference>
<proteinExistence type="predicted"/>
<reference evidence="13 14" key="1">
    <citation type="journal article" date="2016" name="Nat. Biotechnol.">
        <title>Measurement of bacterial replication rates in microbial communities.</title>
        <authorList>
            <person name="Brown C.T."/>
            <person name="Olm M.R."/>
            <person name="Thomas B.C."/>
            <person name="Banfield J.F."/>
        </authorList>
    </citation>
    <scope>NUCLEOTIDE SEQUENCE [LARGE SCALE GENOMIC DNA]</scope>
    <source>
        <strain evidence="13">45_130</strain>
    </source>
</reference>
<dbReference type="InterPro" id="IPR006664">
    <property type="entry name" value="OMP_bac"/>
</dbReference>
<dbReference type="Gene3D" id="3.30.1330.60">
    <property type="entry name" value="OmpA-like domain"/>
    <property type="match status" value="1"/>
</dbReference>
<gene>
    <name evidence="13" type="ORF">BHV76_07030</name>
</gene>
<evidence type="ECO:0000313" key="14">
    <source>
        <dbReference type="Proteomes" id="UP000186685"/>
    </source>
</evidence>
<dbReference type="CDD" id="cd07185">
    <property type="entry name" value="OmpA_C-like"/>
    <property type="match status" value="1"/>
</dbReference>
<evidence type="ECO:0000256" key="1">
    <source>
        <dbReference type="ARBA" id="ARBA00004571"/>
    </source>
</evidence>
<feature type="domain" description="OmpA-like" evidence="12">
    <location>
        <begin position="298"/>
        <end position="413"/>
    </location>
</feature>
<dbReference type="GO" id="GO:0006811">
    <property type="term" value="P:monoatomic ion transport"/>
    <property type="evidence" value="ECO:0007669"/>
    <property type="project" value="UniProtKB-KW"/>
</dbReference>
<dbReference type="InterPro" id="IPR011250">
    <property type="entry name" value="OMP/PagP_B-barrel"/>
</dbReference>
<keyword evidence="11" id="KW-0732">Signal</keyword>
<sequence>MKKRNYILLLCILLCAAPLMAQDASENTKFPGWYVGLQGGVPFGVSQFSSFGFDKTRAGFSGGVYGGYRFNPVLSLEALAVFGKMSMSQRDCCISGNYWLGSDGVRYHAPVLGMEGWDYAGLKSSVTTQRYGLQLNADVLGFFPSTRQSRWSVEVSPLLAAVGTKASLSTFDGGKEVCKENTEWHLGAGGNIQAGYRFACGIGVGIYSGVTYLTGDGMDGLPKSGHKANYIWESGIRVSFAFGKKSGKKTDHGIAYPASAGLPQDERDNAVETAPAEIPEQTVTDSTAQKTVVTAADNSTETDFEFPTVYFDFNSISLRPSETSKLETILGILKEHPDMHIVVTGWCDTRGSRSVNERYSIRRAEAVKQWLEGRGIAAGRITAVGRGSDVNEKDADKARRAEVTDKERKEDRR</sequence>
<dbReference type="PRINTS" id="PR01021">
    <property type="entry name" value="OMPADOMAIN"/>
</dbReference>
<dbReference type="AlphaFoldDB" id="A0A854C0U8"/>
<evidence type="ECO:0000256" key="9">
    <source>
        <dbReference type="PROSITE-ProRule" id="PRU00473"/>
    </source>
</evidence>
<feature type="signal peptide" evidence="11">
    <location>
        <begin position="1"/>
        <end position="21"/>
    </location>
</feature>
<keyword evidence="2" id="KW-0813">Transport</keyword>
<dbReference type="SUPFAM" id="SSF103088">
    <property type="entry name" value="OmpA-like"/>
    <property type="match status" value="1"/>
</dbReference>
<comment type="caution">
    <text evidence="13">The sequence shown here is derived from an EMBL/GenBank/DDBJ whole genome shotgun (WGS) entry which is preliminary data.</text>
</comment>
<name>A0A854C0U8_9BACT</name>
<dbReference type="EMBL" id="MNQR01000020">
    <property type="protein sequence ID" value="OKZ10218.1"/>
    <property type="molecule type" value="Genomic_DNA"/>
</dbReference>
<evidence type="ECO:0000256" key="8">
    <source>
        <dbReference type="ARBA" id="ARBA00023237"/>
    </source>
</evidence>
<feature type="compositionally biased region" description="Basic and acidic residues" evidence="10">
    <location>
        <begin position="389"/>
        <end position="413"/>
    </location>
</feature>
<evidence type="ECO:0000256" key="10">
    <source>
        <dbReference type="SAM" id="MobiDB-lite"/>
    </source>
</evidence>
<dbReference type="Proteomes" id="UP000186685">
    <property type="component" value="Unassembled WGS sequence"/>
</dbReference>
<evidence type="ECO:0000313" key="13">
    <source>
        <dbReference type="EMBL" id="OKZ10218.1"/>
    </source>
</evidence>
<keyword evidence="8" id="KW-0998">Cell outer membrane</keyword>
<dbReference type="Pfam" id="PF00691">
    <property type="entry name" value="OmpA"/>
    <property type="match status" value="1"/>
</dbReference>
<dbReference type="InterPro" id="IPR050330">
    <property type="entry name" value="Bact_OuterMem_StrucFunc"/>
</dbReference>
<evidence type="ECO:0000256" key="5">
    <source>
        <dbReference type="ARBA" id="ARBA00023065"/>
    </source>
</evidence>
<keyword evidence="6" id="KW-0626">Porin</keyword>
<dbReference type="GO" id="GO:0015288">
    <property type="term" value="F:porin activity"/>
    <property type="evidence" value="ECO:0007669"/>
    <property type="project" value="UniProtKB-KW"/>
</dbReference>
<keyword evidence="4" id="KW-0812">Transmembrane</keyword>
<organism evidence="13 14">
    <name type="scientific">Phocaeicola plebeius</name>
    <dbReference type="NCBI Taxonomy" id="310297"/>
    <lineage>
        <taxon>Bacteria</taxon>
        <taxon>Pseudomonadati</taxon>
        <taxon>Bacteroidota</taxon>
        <taxon>Bacteroidia</taxon>
        <taxon>Bacteroidales</taxon>
        <taxon>Bacteroidaceae</taxon>
        <taxon>Phocaeicola</taxon>
    </lineage>
</organism>
<dbReference type="GO" id="GO:0009279">
    <property type="term" value="C:cell outer membrane"/>
    <property type="evidence" value="ECO:0007669"/>
    <property type="project" value="UniProtKB-SubCell"/>
</dbReference>
<evidence type="ECO:0000256" key="2">
    <source>
        <dbReference type="ARBA" id="ARBA00022448"/>
    </source>
</evidence>
<dbReference type="PANTHER" id="PTHR30329">
    <property type="entry name" value="STATOR ELEMENT OF FLAGELLAR MOTOR COMPLEX"/>
    <property type="match status" value="1"/>
</dbReference>
<dbReference type="InterPro" id="IPR006665">
    <property type="entry name" value="OmpA-like"/>
</dbReference>
<keyword evidence="7 9" id="KW-0472">Membrane</keyword>
<evidence type="ECO:0000256" key="7">
    <source>
        <dbReference type="ARBA" id="ARBA00023136"/>
    </source>
</evidence>
<keyword evidence="5" id="KW-0406">Ion transport</keyword>
<feature type="chain" id="PRO_5032938830" description="OmpA-like domain-containing protein" evidence="11">
    <location>
        <begin position="22"/>
        <end position="413"/>
    </location>
</feature>